<evidence type="ECO:0000259" key="5">
    <source>
        <dbReference type="PROSITE" id="PS01124"/>
    </source>
</evidence>
<dbReference type="Gene3D" id="1.10.10.60">
    <property type="entry name" value="Homeodomain-like"/>
    <property type="match status" value="1"/>
</dbReference>
<keyword evidence="3" id="KW-0804">Transcription</keyword>
<keyword evidence="1" id="KW-0805">Transcription regulation</keyword>
<evidence type="ECO:0000256" key="2">
    <source>
        <dbReference type="ARBA" id="ARBA00023125"/>
    </source>
</evidence>
<dbReference type="PANTHER" id="PTHR43130:SF3">
    <property type="entry name" value="HTH-TYPE TRANSCRIPTIONAL REGULATOR RV1931C"/>
    <property type="match status" value="1"/>
</dbReference>
<feature type="region of interest" description="Disordered" evidence="4">
    <location>
        <begin position="1"/>
        <end position="25"/>
    </location>
</feature>
<dbReference type="Gene3D" id="3.40.50.880">
    <property type="match status" value="1"/>
</dbReference>
<feature type="compositionally biased region" description="Polar residues" evidence="4">
    <location>
        <begin position="1"/>
        <end position="23"/>
    </location>
</feature>
<dbReference type="InterPro" id="IPR018060">
    <property type="entry name" value="HTH_AraC"/>
</dbReference>
<dbReference type="EMBL" id="JAENHM010000017">
    <property type="protein sequence ID" value="MBK1836737.1"/>
    <property type="molecule type" value="Genomic_DNA"/>
</dbReference>
<dbReference type="RefSeq" id="WP_200190927.1">
    <property type="nucleotide sequence ID" value="NZ_JAENHM010000017.1"/>
</dbReference>
<dbReference type="InterPro" id="IPR020449">
    <property type="entry name" value="Tscrpt_reg_AraC-type_HTH"/>
</dbReference>
<reference evidence="7" key="1">
    <citation type="submission" date="2021-01" db="EMBL/GenBank/DDBJ databases">
        <title>Genome public.</title>
        <authorList>
            <person name="Liu C."/>
            <person name="Sun Q."/>
        </authorList>
    </citation>
    <scope>NUCLEOTIDE SEQUENCE [LARGE SCALE GENOMIC DNA]</scope>
    <source>
        <strain evidence="7">YIM B02556</strain>
    </source>
</reference>
<evidence type="ECO:0000313" key="6">
    <source>
        <dbReference type="EMBL" id="MBK1836737.1"/>
    </source>
</evidence>
<organism evidence="6 7">
    <name type="scientific">Azospirillum endophyticum</name>
    <dbReference type="NCBI Taxonomy" id="2800326"/>
    <lineage>
        <taxon>Bacteria</taxon>
        <taxon>Pseudomonadati</taxon>
        <taxon>Pseudomonadota</taxon>
        <taxon>Alphaproteobacteria</taxon>
        <taxon>Rhodospirillales</taxon>
        <taxon>Azospirillaceae</taxon>
        <taxon>Azospirillum</taxon>
    </lineage>
</organism>
<dbReference type="SMART" id="SM00342">
    <property type="entry name" value="HTH_ARAC"/>
    <property type="match status" value="1"/>
</dbReference>
<dbReference type="SUPFAM" id="SSF52317">
    <property type="entry name" value="Class I glutamine amidotransferase-like"/>
    <property type="match status" value="1"/>
</dbReference>
<evidence type="ECO:0000256" key="4">
    <source>
        <dbReference type="SAM" id="MobiDB-lite"/>
    </source>
</evidence>
<proteinExistence type="predicted"/>
<evidence type="ECO:0000313" key="7">
    <source>
        <dbReference type="Proteomes" id="UP000652760"/>
    </source>
</evidence>
<accession>A0ABS1EZZ8</accession>
<sequence>MSSEHSGTRSLSGASPRSPSGTDPGTVPRLRIGFVLLDQFTLTAFSGLIDAVRLAADLGGRSRQIDASWTVMSLGGQARRSSCGVLVTPNEDLRDPTSFDYVAVCGGNDYRNALQPAQLTDYLRRAAGGRVRLLGVCTGTFAIAQAGLVGSRRVCVHWNVLDTFRERFPTVTATVDQLFIDEGDLITCAGSTAAIDLGLYLVGRHCGGQKARQAVRHMMLQDIRSAALPQAHFYANLDGIADIRVRQASHFIEQRLDSPPSVDAIARYVGVSARQLERAFQAALGVSPAAFQRRLRLDYGRWLLENTRRSITDIAFDCGFADTAHFSRDFKAQFGRMPSKARGPAPGS</sequence>
<dbReference type="CDD" id="cd03136">
    <property type="entry name" value="GATase1_AraC_ArgR_like"/>
    <property type="match status" value="1"/>
</dbReference>
<comment type="caution">
    <text evidence="6">The sequence shown here is derived from an EMBL/GenBank/DDBJ whole genome shotgun (WGS) entry which is preliminary data.</text>
</comment>
<dbReference type="PROSITE" id="PS01124">
    <property type="entry name" value="HTH_ARAC_FAMILY_2"/>
    <property type="match status" value="1"/>
</dbReference>
<evidence type="ECO:0000256" key="3">
    <source>
        <dbReference type="ARBA" id="ARBA00023163"/>
    </source>
</evidence>
<dbReference type="Pfam" id="PF12833">
    <property type="entry name" value="HTH_18"/>
    <property type="match status" value="1"/>
</dbReference>
<dbReference type="InterPro" id="IPR009057">
    <property type="entry name" value="Homeodomain-like_sf"/>
</dbReference>
<keyword evidence="2" id="KW-0238">DNA-binding</keyword>
<dbReference type="PRINTS" id="PR00032">
    <property type="entry name" value="HTHARAC"/>
</dbReference>
<name>A0ABS1EZZ8_9PROT</name>
<evidence type="ECO:0000256" key="1">
    <source>
        <dbReference type="ARBA" id="ARBA00023015"/>
    </source>
</evidence>
<dbReference type="InterPro" id="IPR029062">
    <property type="entry name" value="Class_I_gatase-like"/>
</dbReference>
<protein>
    <submittedName>
        <fullName evidence="6">GlxA family transcriptional regulator</fullName>
    </submittedName>
</protein>
<feature type="domain" description="HTH araC/xylS-type" evidence="5">
    <location>
        <begin position="246"/>
        <end position="344"/>
    </location>
</feature>
<dbReference type="InterPro" id="IPR052158">
    <property type="entry name" value="INH-QAR"/>
</dbReference>
<dbReference type="InterPro" id="IPR002818">
    <property type="entry name" value="DJ-1/PfpI"/>
</dbReference>
<dbReference type="Pfam" id="PF01965">
    <property type="entry name" value="DJ-1_PfpI"/>
    <property type="match status" value="1"/>
</dbReference>
<gene>
    <name evidence="6" type="ORF">JHL17_04865</name>
</gene>
<dbReference type="PANTHER" id="PTHR43130">
    <property type="entry name" value="ARAC-FAMILY TRANSCRIPTIONAL REGULATOR"/>
    <property type="match status" value="1"/>
</dbReference>
<dbReference type="Proteomes" id="UP000652760">
    <property type="component" value="Unassembled WGS sequence"/>
</dbReference>
<dbReference type="SUPFAM" id="SSF46689">
    <property type="entry name" value="Homeodomain-like"/>
    <property type="match status" value="2"/>
</dbReference>
<keyword evidence="7" id="KW-1185">Reference proteome</keyword>